<dbReference type="InterPro" id="IPR007329">
    <property type="entry name" value="FMN-bd"/>
</dbReference>
<dbReference type="Gene3D" id="3.90.1010.20">
    <property type="match status" value="1"/>
</dbReference>
<accession>A0ABX0Y9F5</accession>
<organism evidence="3 4">
    <name type="scientific">Planosporangium thailandense</name>
    <dbReference type="NCBI Taxonomy" id="765197"/>
    <lineage>
        <taxon>Bacteria</taxon>
        <taxon>Bacillati</taxon>
        <taxon>Actinomycetota</taxon>
        <taxon>Actinomycetes</taxon>
        <taxon>Micromonosporales</taxon>
        <taxon>Micromonosporaceae</taxon>
        <taxon>Planosporangium</taxon>
    </lineage>
</organism>
<comment type="caution">
    <text evidence="3">The sequence shown here is derived from an EMBL/GenBank/DDBJ whole genome shotgun (WGS) entry which is preliminary data.</text>
</comment>
<reference evidence="3 4" key="1">
    <citation type="submission" date="2020-03" db="EMBL/GenBank/DDBJ databases">
        <title>WGS of the type strain of Planosporangium spp.</title>
        <authorList>
            <person name="Thawai C."/>
        </authorList>
    </citation>
    <scope>NUCLEOTIDE SEQUENCE [LARGE SCALE GENOMIC DNA]</scope>
    <source>
        <strain evidence="3 4">TBRC 5610</strain>
    </source>
</reference>
<gene>
    <name evidence="3" type="ORF">HC031_30555</name>
</gene>
<feature type="region of interest" description="Disordered" evidence="1">
    <location>
        <begin position="45"/>
        <end position="100"/>
    </location>
</feature>
<evidence type="ECO:0000313" key="3">
    <source>
        <dbReference type="EMBL" id="NJC74022.1"/>
    </source>
</evidence>
<keyword evidence="4" id="KW-1185">Reference proteome</keyword>
<dbReference type="Proteomes" id="UP000722989">
    <property type="component" value="Unassembled WGS sequence"/>
</dbReference>
<protein>
    <submittedName>
        <fullName evidence="3">FMN-binding protein</fullName>
    </submittedName>
</protein>
<dbReference type="SMART" id="SM00900">
    <property type="entry name" value="FMN_bind"/>
    <property type="match status" value="1"/>
</dbReference>
<dbReference type="EMBL" id="JAATVY010000042">
    <property type="protein sequence ID" value="NJC74022.1"/>
    <property type="molecule type" value="Genomic_DNA"/>
</dbReference>
<evidence type="ECO:0000256" key="1">
    <source>
        <dbReference type="SAM" id="MobiDB-lite"/>
    </source>
</evidence>
<evidence type="ECO:0000259" key="2">
    <source>
        <dbReference type="SMART" id="SM00900"/>
    </source>
</evidence>
<name>A0ABX0Y9F5_9ACTN</name>
<dbReference type="Pfam" id="PF04205">
    <property type="entry name" value="FMN_bind"/>
    <property type="match status" value="1"/>
</dbReference>
<sequence length="195" mass="19674">MRRITLWLVTTVAVVVLLFSYRTSTMGASAPAAATAAGANAPGIVSGSTSDAAGAPPDDPTDTAPADPSSGTPSAAPTGAPTDAPTAAPRPTATTAAPKAASNLVVNGTVAQTRWGPVQVQVHISGNKITDVKTLQIPNGNNRDYEINSYAVPQLHDEVLQAQSANIDVVSGATVTSDGYIESLQAALDSAHFKG</sequence>
<evidence type="ECO:0000313" key="4">
    <source>
        <dbReference type="Proteomes" id="UP000722989"/>
    </source>
</evidence>
<feature type="domain" description="FMN-binding" evidence="2">
    <location>
        <begin position="113"/>
        <end position="191"/>
    </location>
</feature>
<proteinExistence type="predicted"/>